<gene>
    <name evidence="7" type="ORF">PPYR_08365</name>
</gene>
<evidence type="ECO:0000313" key="8">
    <source>
        <dbReference type="Proteomes" id="UP000327044"/>
    </source>
</evidence>
<keyword evidence="5" id="KW-0966">Cell projection</keyword>
<organism evidence="7 8">
    <name type="scientific">Photinus pyralis</name>
    <name type="common">Common eastern firefly</name>
    <name type="synonym">Lampyris pyralis</name>
    <dbReference type="NCBI Taxonomy" id="7054"/>
    <lineage>
        <taxon>Eukaryota</taxon>
        <taxon>Metazoa</taxon>
        <taxon>Ecdysozoa</taxon>
        <taxon>Arthropoda</taxon>
        <taxon>Hexapoda</taxon>
        <taxon>Insecta</taxon>
        <taxon>Pterygota</taxon>
        <taxon>Neoptera</taxon>
        <taxon>Endopterygota</taxon>
        <taxon>Coleoptera</taxon>
        <taxon>Polyphaga</taxon>
        <taxon>Elateriformia</taxon>
        <taxon>Elateroidea</taxon>
        <taxon>Lampyridae</taxon>
        <taxon>Lampyrinae</taxon>
        <taxon>Photinus</taxon>
    </lineage>
</organism>
<dbReference type="PANTHER" id="PTHR45912">
    <property type="entry name" value="CILIA- AND FLAGELLA-ASSOCIATED PROTEIN 47"/>
    <property type="match status" value="1"/>
</dbReference>
<accession>A0A5N4AJ76</accession>
<dbReference type="GO" id="GO:0060271">
    <property type="term" value="P:cilium assembly"/>
    <property type="evidence" value="ECO:0007669"/>
    <property type="project" value="TreeGrafter"/>
</dbReference>
<reference evidence="7 8" key="1">
    <citation type="journal article" date="2018" name="Elife">
        <title>Firefly genomes illuminate parallel origins of bioluminescence in beetles.</title>
        <authorList>
            <person name="Fallon T.R."/>
            <person name="Lower S.E."/>
            <person name="Chang C.H."/>
            <person name="Bessho-Uehara M."/>
            <person name="Martin G.J."/>
            <person name="Bewick A.J."/>
            <person name="Behringer M."/>
            <person name="Debat H.J."/>
            <person name="Wong I."/>
            <person name="Day J.C."/>
            <person name="Suvorov A."/>
            <person name="Silva C.J."/>
            <person name="Stanger-Hall K.F."/>
            <person name="Hall D.W."/>
            <person name="Schmitz R.J."/>
            <person name="Nelson D.R."/>
            <person name="Lewis S.M."/>
            <person name="Shigenobu S."/>
            <person name="Bybee S.M."/>
            <person name="Larracuente A.M."/>
            <person name="Oba Y."/>
            <person name="Weng J.K."/>
        </authorList>
    </citation>
    <scope>NUCLEOTIDE SEQUENCE [LARGE SCALE GENOMIC DNA]</scope>
    <source>
        <strain evidence="7">1611_PpyrPB1</strain>
        <tissue evidence="7">Whole body</tissue>
    </source>
</reference>
<comment type="subcellular location">
    <subcellularLocation>
        <location evidence="1">Cell projection</location>
        <location evidence="1">Cilium</location>
    </subcellularLocation>
    <subcellularLocation>
        <location evidence="2">Cytoplasm</location>
    </subcellularLocation>
</comment>
<dbReference type="InterPro" id="IPR056343">
    <property type="entry name" value="CFAP47_dom"/>
</dbReference>
<keyword evidence="4" id="KW-0969">Cilium</keyword>
<dbReference type="GO" id="GO:0005929">
    <property type="term" value="C:cilium"/>
    <property type="evidence" value="ECO:0007669"/>
    <property type="project" value="UniProtKB-SubCell"/>
</dbReference>
<dbReference type="InterPro" id="IPR036872">
    <property type="entry name" value="CH_dom_sf"/>
</dbReference>
<protein>
    <recommendedName>
        <fullName evidence="6">Calponin-homology (CH) domain-containing protein</fullName>
    </recommendedName>
</protein>
<evidence type="ECO:0000256" key="3">
    <source>
        <dbReference type="ARBA" id="ARBA00022490"/>
    </source>
</evidence>
<dbReference type="Gene3D" id="2.60.40.10">
    <property type="entry name" value="Immunoglobulins"/>
    <property type="match status" value="4"/>
</dbReference>
<comment type="caution">
    <text evidence="7">The sequence shown here is derived from an EMBL/GenBank/DDBJ whole genome shotgun (WGS) entry which is preliminary data.</text>
</comment>
<dbReference type="InParanoid" id="A0A5N4AJ76"/>
<keyword evidence="3" id="KW-0963">Cytoplasm</keyword>
<evidence type="ECO:0000256" key="2">
    <source>
        <dbReference type="ARBA" id="ARBA00004496"/>
    </source>
</evidence>
<evidence type="ECO:0000256" key="4">
    <source>
        <dbReference type="ARBA" id="ARBA00023069"/>
    </source>
</evidence>
<evidence type="ECO:0000259" key="6">
    <source>
        <dbReference type="PROSITE" id="PS50021"/>
    </source>
</evidence>
<dbReference type="GO" id="GO:0005737">
    <property type="term" value="C:cytoplasm"/>
    <property type="evidence" value="ECO:0007669"/>
    <property type="project" value="UniProtKB-SubCell"/>
</dbReference>
<dbReference type="Gene3D" id="1.10.418.10">
    <property type="entry name" value="Calponin-like domain"/>
    <property type="match status" value="1"/>
</dbReference>
<dbReference type="Pfam" id="PF24529">
    <property type="entry name" value="CFAP47"/>
    <property type="match status" value="1"/>
</dbReference>
<dbReference type="Pfam" id="PF22544">
    <property type="entry name" value="HYDIN_VesB_CFA65-like_Ig"/>
    <property type="match status" value="1"/>
</dbReference>
<dbReference type="PANTHER" id="PTHR45912:SF3">
    <property type="entry name" value="CILIA- AND FLAGELLA-ASSOCIATED PROTEIN 47"/>
    <property type="match status" value="1"/>
</dbReference>
<feature type="domain" description="Calponin-homology (CH)" evidence="6">
    <location>
        <begin position="1670"/>
        <end position="1793"/>
    </location>
</feature>
<dbReference type="Proteomes" id="UP000327044">
    <property type="component" value="Unassembled WGS sequence"/>
</dbReference>
<name>A0A5N4AJ76_PHOPY</name>
<dbReference type="InterPro" id="IPR013783">
    <property type="entry name" value="Ig-like_fold"/>
</dbReference>
<evidence type="ECO:0000256" key="1">
    <source>
        <dbReference type="ARBA" id="ARBA00004138"/>
    </source>
</evidence>
<dbReference type="PROSITE" id="PS50021">
    <property type="entry name" value="CH"/>
    <property type="match status" value="1"/>
</dbReference>
<dbReference type="EMBL" id="VVIM01000006">
    <property type="protein sequence ID" value="KAB0797371.1"/>
    <property type="molecule type" value="Genomic_DNA"/>
</dbReference>
<sequence>MYSSVSKSSILSFKFSQMFQHETLDADSDVPYIDCQDVRITPARMVFENAFESKTFYEKFTILNRGSKAAFVRIGAASSYAFKVKTLLRGQKLCPGLTIERSVKFQCLCGSSVPTSTLPIYINGERIDYKIYVLLCSVDLKAEPATLNFDVINGGPNAAVRILSVRNDGTRSVRFNIDLGGNAMEFIVEPAKGIIQPKSTTYFRVECLSTTEGQFSKEFWIKCETPLRVGMVGKIIRPQLQVIHENALRHFTFIDFPKTYVGTSTSKLFLIKNFSSLPGIYCILAEVDDTIVDLRYASRKQADFQNFSVKQVEGIMEKFESRIVEVTYTPSKSKRSASKAYTFCCLRIMRVPCGTQRVTDLKEKLFSSERNTSVRQLDDLVSISSEFYAMGDSEESLLRIVSPEKLEGFSANNSNNIVRVVLFGESLEPSVKVRPDTFDFQKIKIQSVNTRELFLSNESEELPIIFLYQKKTCVEIQPKMITLQPKESVEVSLTVVPTRIGDHSTTIVFDLLFYNRPRQNDGNIKVGEVRIPIKWEVLSETTHPKAVLNMGITPNYIKEVGMFTDDIRFTSKVQIPRATLVKSAQKKRNHRDNDLIAFPNDRPKTLRPWTSNAKYRTICADIIRGQRNTPDEFQFAPDELRLKKEVWGYYKNYLNSQSKQRPRRVSSSMVDYEVTDVAQVLLDNVAKTECSQKALVFKSTRKFHDFIPLTPSQLIKIKIYPPNIHLGKVAPKSFETAWATIHNGSNVDIFVNSKCSKSAISFSNTDVTTVKSASTEHVQMYFTAGSLVGRFSAIVDFVINASDVYSISVTAEIVPRCVKLAQVEIRFTNEAYKFAHISNPVNVPVHFFWKVPESQFAIYPMSATIASRGNITCCITYTPNRLLSNCIDATLCSENGHRQIVNITRSPCTDPKVKLESTLLRFDYIPVNLPLEGTTALINLEKEPIAFVVLNSQPIDGVNVSPVEGIIPPCGEQVLTIHIRIPTCISFEITVCIGINNDKVLELKITGKVLYPEIVCKPEVVKLKKIVAHAFERQVLIINNKSAVNATVQFCLDEYVEYHIFDERSVDLSSQAITEITLLPKSQKELYLHFNPMGAAVYCFYLPMVVNGIFGPTFLNAPETLNPAYFTKSKTESYANLDYVNIVQIPKKMPVCLVSTTVGCDTLKFTKMNVSFKYYPGDLHSETEADIKIWNASQDTCTFCIRTDNLGKPFTLQHQSGNRLELKEYSMVCQLDPQEDVTLHATFRPTFEGTYFIKLPIYLRHYASGSIFNYLSFTGYYPKPVISTNPGTIYFEPVVPTCQTEQVVTLTTRYHNMGCNISVSSNLGELKAQFGERRANHGNGEVDVILTCSAKKSTIIDGHIDVSCSCGALLKLAIKGLVENTLPTIHALLVPLRHESISFNSTLQMDAILDIDAASSSVSSFVQEVIVNYNETCFPRFPDEDDGSEYAVHMRRVCLAMEEWISHQGLYGKKYFKIPEGIAAPPHMSHSEEKQGNGSKKSNSTSLKYIDLLLNLIGSTSLKYINIRSLPDDYLERVNTIYNTYEQVIEFVTVQGGLLPHVSPEHLLVYGDYVSFYRDIFPNRSDYIGETVPKTLTNSEFYRLSKQSWLDLLLQSYKVFVLAKVQAPTKERPKSVNTSDVVSASIDSCGTYKPSENSDFWNSFADLDSSNFYQKSEMILLYWLEYHYNNVIDTHWLDFARHSHQPIPKKISNFDYDLRDGLALIAVTISYCHYLTPFFSDIYLAPTSEEQALHNASKLLESWNEINLSYSILPRQITLPNCIEMLMLVNYLFEVLPSYSAHNVLYFKTGLSTTCSKEIEVENASEALVGYAVILLGNNRDLFQINEHEIELAPFGKAKLRITFSAKFLEEERATLILNGESCRKPHAKSMAFQLVGEAVRSYCTSVINIPVPIYKIAELELSVQSPYGSAATYHINYSYDEPIDDSVGIISAQVAQNRRIPRAITCSDVLINFDDEGIGSYRINACCITTSKTSTWVIFTNSTFGNFTINIIIMPQFHDDLYCNLEVPLGTIFRKANCTCKNGANLMNKGCPRRIPLKIPCRNDFLWNALSDLVLGTADETEIDFWKRYIGTTAGIEIQKWLMKSESDDEEFKAIRSVFRSTKKYSITVESSLPQIIVPPYTSIGNVFHWDNHEIFIHMDYERQLNSDLKIKLESIDGHEYRFYNISFST</sequence>
<proteinExistence type="predicted"/>
<evidence type="ECO:0000256" key="5">
    <source>
        <dbReference type="ARBA" id="ARBA00023273"/>
    </source>
</evidence>
<dbReference type="InterPro" id="IPR001715">
    <property type="entry name" value="CH_dom"/>
</dbReference>
<dbReference type="InterPro" id="IPR053879">
    <property type="entry name" value="HYDIN_VesB_CFA65-like_Ig"/>
</dbReference>
<keyword evidence="8" id="KW-1185">Reference proteome</keyword>
<dbReference type="SUPFAM" id="SSF47576">
    <property type="entry name" value="Calponin-homology domain, CH-domain"/>
    <property type="match status" value="1"/>
</dbReference>
<evidence type="ECO:0000313" key="7">
    <source>
        <dbReference type="EMBL" id="KAB0797371.1"/>
    </source>
</evidence>